<dbReference type="PANTHER" id="PTHR21110">
    <property type="entry name" value="PHOSPHOPENTOMUTASE"/>
    <property type="match status" value="1"/>
</dbReference>
<comment type="catalytic activity">
    <reaction evidence="7">
        <text>alpha-D-ribose 1-phosphate = D-ribose 5-phosphate</text>
        <dbReference type="Rhea" id="RHEA:18793"/>
        <dbReference type="ChEBI" id="CHEBI:57720"/>
        <dbReference type="ChEBI" id="CHEBI:78346"/>
        <dbReference type="EC" id="5.4.2.7"/>
    </reaction>
</comment>
<sequence>MKRVFVMVLDSLGIGASPDADKFGDKGANTLMHIAQQCADGLANTAERKGGLTLPNLEKLGLGLVAEKASGQLPANFQQNVDIHNAYTYAQEISSGKDTLSGHWEITGVPILLNWGTFPDECNSFPDELLQRIVKKANISGYLGNCLLSGSEILERFAEQHIETGKPIFYTSSDSVFQIACHEEIYGLEKLYELCQIVREELDDYNIGRVIARPFIGDKISGFIRTGNRKDYAIEPPVKTVLDKLVDEKQGEVVAIGKIADVYAYAGITRKVKATTIEELFDKTLLEVKRAGENTLVFTNFINFDTEFGHHADVANYAAELEYFDRRLPELLKLVTDEDIIILTAANGGDLTVSGKGHTREYVPVLIYGANIPSGFLGKRDTFADIGQTIANYFGLSEMDYGVPIVNFNQKEGKNDDSTY</sequence>
<feature type="binding site" evidence="7">
    <location>
        <position position="310"/>
    </location>
    <ligand>
        <name>Mn(2+)</name>
        <dbReference type="ChEBI" id="CHEBI:29035"/>
        <label>2</label>
    </ligand>
</feature>
<comment type="catalytic activity">
    <reaction evidence="7">
        <text>2-deoxy-alpha-D-ribose 1-phosphate = 2-deoxy-D-ribose 5-phosphate</text>
        <dbReference type="Rhea" id="RHEA:27658"/>
        <dbReference type="ChEBI" id="CHEBI:57259"/>
        <dbReference type="ChEBI" id="CHEBI:62877"/>
        <dbReference type="EC" id="5.4.2.7"/>
    </reaction>
</comment>
<dbReference type="Gene3D" id="3.40.720.10">
    <property type="entry name" value="Alkaline Phosphatase, subunit A"/>
    <property type="match status" value="1"/>
</dbReference>
<dbReference type="InterPro" id="IPR017850">
    <property type="entry name" value="Alkaline_phosphatase_core_sf"/>
</dbReference>
<protein>
    <recommendedName>
        <fullName evidence="7 8">Phosphopentomutase</fullName>
        <ecNumber evidence="7 8">5.4.2.7</ecNumber>
    </recommendedName>
    <alternativeName>
        <fullName evidence="7">Phosphodeoxyribomutase</fullName>
    </alternativeName>
</protein>
<dbReference type="NCBIfam" id="TIGR01696">
    <property type="entry name" value="deoB"/>
    <property type="match status" value="1"/>
</dbReference>
<evidence type="ECO:0000256" key="6">
    <source>
        <dbReference type="ARBA" id="ARBA00023235"/>
    </source>
</evidence>
<dbReference type="UniPathway" id="UPA00087">
    <property type="reaction ID" value="UER00173"/>
</dbReference>
<dbReference type="Gene3D" id="3.30.70.1250">
    <property type="entry name" value="Phosphopentomutase"/>
    <property type="match status" value="1"/>
</dbReference>
<dbReference type="GO" id="GO:0005829">
    <property type="term" value="C:cytosol"/>
    <property type="evidence" value="ECO:0007669"/>
    <property type="project" value="TreeGrafter"/>
</dbReference>
<keyword evidence="11" id="KW-1185">Reference proteome</keyword>
<organism evidence="10 11">
    <name type="scientific">Bisgaardia hudsonensis</name>
    <dbReference type="NCBI Taxonomy" id="109472"/>
    <lineage>
        <taxon>Bacteria</taxon>
        <taxon>Pseudomonadati</taxon>
        <taxon>Pseudomonadota</taxon>
        <taxon>Gammaproteobacteria</taxon>
        <taxon>Pasteurellales</taxon>
        <taxon>Pasteurellaceae</taxon>
        <taxon>Bisgaardia</taxon>
    </lineage>
</organism>
<dbReference type="InterPro" id="IPR010045">
    <property type="entry name" value="DeoB"/>
</dbReference>
<comment type="caution">
    <text evidence="7">Lacks conserved residue(s) required for the propagation of feature annotation.</text>
</comment>
<dbReference type="FunFam" id="3.30.70.1250:FF:000001">
    <property type="entry name" value="Phosphopentomutase"/>
    <property type="match status" value="1"/>
</dbReference>
<dbReference type="OrthoDB" id="9769930at2"/>
<feature type="binding site" evidence="7">
    <location>
        <position position="358"/>
    </location>
    <ligand>
        <name>Mn(2+)</name>
        <dbReference type="ChEBI" id="CHEBI:29035"/>
        <label>2</label>
    </ligand>
</feature>
<dbReference type="PIRSF" id="PIRSF001491">
    <property type="entry name" value="Ppentomutase"/>
    <property type="match status" value="1"/>
</dbReference>
<dbReference type="Pfam" id="PF01676">
    <property type="entry name" value="Metalloenzyme"/>
    <property type="match status" value="1"/>
</dbReference>
<dbReference type="EC" id="5.4.2.7" evidence="7 8"/>
<comment type="similarity">
    <text evidence="2 7">Belongs to the phosphopentomutase family.</text>
</comment>
<proteinExistence type="inferred from homology"/>
<evidence type="ECO:0000259" key="9">
    <source>
        <dbReference type="Pfam" id="PF01676"/>
    </source>
</evidence>
<gene>
    <name evidence="7" type="primary">deoB</name>
    <name evidence="10" type="ORF">EV697_10594</name>
</gene>
<evidence type="ECO:0000256" key="8">
    <source>
        <dbReference type="NCBIfam" id="TIGR01696"/>
    </source>
</evidence>
<dbReference type="GO" id="GO:0008973">
    <property type="term" value="F:phosphopentomutase activity"/>
    <property type="evidence" value="ECO:0007669"/>
    <property type="project" value="UniProtKB-UniRule"/>
</dbReference>
<evidence type="ECO:0000256" key="3">
    <source>
        <dbReference type="ARBA" id="ARBA00022490"/>
    </source>
</evidence>
<dbReference type="AlphaFoldDB" id="A0A4R2MTX8"/>
<dbReference type="GO" id="GO:0043094">
    <property type="term" value="P:metabolic compound salvage"/>
    <property type="evidence" value="ECO:0007669"/>
    <property type="project" value="UniProtKB-UniRule"/>
</dbReference>
<dbReference type="SUPFAM" id="SSF53649">
    <property type="entry name" value="Alkaline phosphatase-like"/>
    <property type="match status" value="1"/>
</dbReference>
<evidence type="ECO:0000256" key="1">
    <source>
        <dbReference type="ARBA" id="ARBA00001936"/>
    </source>
</evidence>
<dbReference type="EMBL" id="SLXI01000005">
    <property type="protein sequence ID" value="TCP11982.1"/>
    <property type="molecule type" value="Genomic_DNA"/>
</dbReference>
<evidence type="ECO:0000256" key="4">
    <source>
        <dbReference type="ARBA" id="ARBA00022723"/>
    </source>
</evidence>
<evidence type="ECO:0000256" key="5">
    <source>
        <dbReference type="ARBA" id="ARBA00023211"/>
    </source>
</evidence>
<evidence type="ECO:0000313" key="11">
    <source>
        <dbReference type="Proteomes" id="UP000294841"/>
    </source>
</evidence>
<dbReference type="RefSeq" id="WP_132024304.1">
    <property type="nucleotide sequence ID" value="NZ_CP016605.1"/>
</dbReference>
<evidence type="ECO:0000256" key="7">
    <source>
        <dbReference type="HAMAP-Rule" id="MF_00740"/>
    </source>
</evidence>
<comment type="cofactor">
    <cofactor evidence="1 7">
        <name>Mn(2+)</name>
        <dbReference type="ChEBI" id="CHEBI:29035"/>
    </cofactor>
</comment>
<dbReference type="GO" id="GO:0009117">
    <property type="term" value="P:nucleotide metabolic process"/>
    <property type="evidence" value="ECO:0007669"/>
    <property type="project" value="UniProtKB-UniRule"/>
</dbReference>
<dbReference type="InterPro" id="IPR006124">
    <property type="entry name" value="Metalloenzyme"/>
</dbReference>
<evidence type="ECO:0000256" key="2">
    <source>
        <dbReference type="ARBA" id="ARBA00010373"/>
    </source>
</evidence>
<keyword evidence="4 7" id="KW-0479">Metal-binding</keyword>
<feature type="binding site" evidence="7">
    <location>
        <position position="305"/>
    </location>
    <ligand>
        <name>Mn(2+)</name>
        <dbReference type="ChEBI" id="CHEBI:29035"/>
        <label>2</label>
    </ligand>
</feature>
<reference evidence="10 11" key="1">
    <citation type="submission" date="2019-03" db="EMBL/GenBank/DDBJ databases">
        <title>Genomic Encyclopedia of Type Strains, Phase IV (KMG-IV): sequencing the most valuable type-strain genomes for metagenomic binning, comparative biology and taxonomic classification.</title>
        <authorList>
            <person name="Goeker M."/>
        </authorList>
    </citation>
    <scope>NUCLEOTIDE SEQUENCE [LARGE SCALE GENOMIC DNA]</scope>
    <source>
        <strain evidence="10 11">DSM 28231</strain>
    </source>
</reference>
<keyword evidence="5 7" id="KW-0464">Manganese</keyword>
<dbReference type="InterPro" id="IPR024052">
    <property type="entry name" value="Phosphopentomutase_DeoB_cap_sf"/>
</dbReference>
<dbReference type="NCBIfam" id="NF003766">
    <property type="entry name" value="PRK05362.1"/>
    <property type="match status" value="1"/>
</dbReference>
<dbReference type="PANTHER" id="PTHR21110:SF0">
    <property type="entry name" value="PHOSPHOPENTOMUTASE"/>
    <property type="match status" value="1"/>
</dbReference>
<keyword evidence="6 7" id="KW-0413">Isomerase</keyword>
<comment type="function">
    <text evidence="7">Isomerase that catalyzes the conversion of deoxy-ribose 1-phosphate (dRib-1-P) and ribose 1-phosphate (Rib-1-P) to deoxy-ribose 5-phosphate (dRib-5-P) and ribose 5-phosphate (Rib-5-P), respectively.</text>
</comment>
<feature type="domain" description="Metalloenzyme" evidence="9">
    <location>
        <begin position="2"/>
        <end position="397"/>
    </location>
</feature>
<dbReference type="SUPFAM" id="SSF143856">
    <property type="entry name" value="DeoB insert domain-like"/>
    <property type="match status" value="1"/>
</dbReference>
<comment type="pathway">
    <text evidence="7">Carbohydrate degradation; 2-deoxy-D-ribose 1-phosphate degradation; D-glyceraldehyde 3-phosphate and acetaldehyde from 2-deoxy-alpha-D-ribose 1-phosphate: step 1/2.</text>
</comment>
<dbReference type="GO" id="GO:0006018">
    <property type="term" value="P:2-deoxyribose 1-phosphate catabolic process"/>
    <property type="evidence" value="ECO:0007669"/>
    <property type="project" value="UniProtKB-UniRule"/>
</dbReference>
<dbReference type="Proteomes" id="UP000294841">
    <property type="component" value="Unassembled WGS sequence"/>
</dbReference>
<evidence type="ECO:0000313" key="10">
    <source>
        <dbReference type="EMBL" id="TCP11982.1"/>
    </source>
</evidence>
<name>A0A4R2MTX8_9PAST</name>
<accession>A0A4R2MTX8</accession>
<dbReference type="GO" id="GO:0000287">
    <property type="term" value="F:magnesium ion binding"/>
    <property type="evidence" value="ECO:0007669"/>
    <property type="project" value="UniProtKB-UniRule"/>
</dbReference>
<dbReference type="CDD" id="cd16009">
    <property type="entry name" value="PPM"/>
    <property type="match status" value="1"/>
</dbReference>
<comment type="caution">
    <text evidence="10">The sequence shown here is derived from an EMBL/GenBank/DDBJ whole genome shotgun (WGS) entry which is preliminary data.</text>
</comment>
<dbReference type="GO" id="GO:0006015">
    <property type="term" value="P:5-phosphoribose 1-diphosphate biosynthetic process"/>
    <property type="evidence" value="ECO:0007669"/>
    <property type="project" value="UniProtKB-UniPathway"/>
</dbReference>
<comment type="subcellular location">
    <subcellularLocation>
        <location evidence="7">Cytoplasm</location>
    </subcellularLocation>
</comment>
<dbReference type="GO" id="GO:0030145">
    <property type="term" value="F:manganese ion binding"/>
    <property type="evidence" value="ECO:0007669"/>
    <property type="project" value="UniProtKB-UniRule"/>
</dbReference>
<keyword evidence="3 7" id="KW-0963">Cytoplasm</keyword>
<dbReference type="HAMAP" id="MF_00740">
    <property type="entry name" value="Phosphopentomut"/>
    <property type="match status" value="1"/>
</dbReference>